<evidence type="ECO:0000256" key="1">
    <source>
        <dbReference type="SAM" id="MobiDB-lite"/>
    </source>
</evidence>
<protein>
    <submittedName>
        <fullName evidence="2">Uncharacterized protein</fullName>
    </submittedName>
</protein>
<proteinExistence type="predicted"/>
<dbReference type="AlphaFoldDB" id="A0A376BU52"/>
<dbReference type="EMBL" id="UFSO01000003">
    <property type="protein sequence ID" value="SSY80323.1"/>
    <property type="molecule type" value="Genomic_DNA"/>
</dbReference>
<reference evidence="2 3" key="1">
    <citation type="submission" date="2018-06" db="EMBL/GenBank/DDBJ databases">
        <authorList>
            <consortium name="Pathogen Informatics"/>
            <person name="Doyle S."/>
        </authorList>
    </citation>
    <scope>NUCLEOTIDE SEQUENCE [LARGE SCALE GENOMIC DNA]</scope>
    <source>
        <strain evidence="2 3">NCTC10283</strain>
    </source>
</reference>
<name>A0A376BU52_9NEIS</name>
<evidence type="ECO:0000313" key="3">
    <source>
        <dbReference type="Proteomes" id="UP000254209"/>
    </source>
</evidence>
<feature type="compositionally biased region" description="Basic and acidic residues" evidence="1">
    <location>
        <begin position="1"/>
        <end position="20"/>
    </location>
</feature>
<keyword evidence="3" id="KW-1185">Reference proteome</keyword>
<dbReference type="RefSeq" id="WP_034296427.1">
    <property type="nucleotide sequence ID" value="NZ_CP091519.2"/>
</dbReference>
<feature type="region of interest" description="Disordered" evidence="1">
    <location>
        <begin position="1"/>
        <end position="21"/>
    </location>
</feature>
<dbReference type="Proteomes" id="UP000254209">
    <property type="component" value="Unassembled WGS sequence"/>
</dbReference>
<gene>
    <name evidence="2" type="ORF">NCTC10283_01878</name>
</gene>
<organism evidence="2 3">
    <name type="scientific">Alysiella crassa</name>
    <dbReference type="NCBI Taxonomy" id="153491"/>
    <lineage>
        <taxon>Bacteria</taxon>
        <taxon>Pseudomonadati</taxon>
        <taxon>Pseudomonadota</taxon>
        <taxon>Betaproteobacteria</taxon>
        <taxon>Neisseriales</taxon>
        <taxon>Neisseriaceae</taxon>
        <taxon>Alysiella</taxon>
    </lineage>
</organism>
<sequence length="298" mass="34202">MSLKEKFAAKKAKKENDWARKQSKTIITGKPRTGRTAHEIAAFRKMREMERERLQSGTPHSEAEIAEIAAENRFALAQIRNGENLIHAIGNYEKLARNMMVFAKLFESKRLLQICETAQTALKCQPIATMPLIELDEWTQVFMRELISKEAADIVSQYCTAVQMALYVIDYNKHGIKVLDAMKAIQKGASSRTLAKEFGQPETQFRKLILQAALDLYRVAECIVHLDPPTKIADLRTETWDKATDSQFLMEFLHKSKNLWLLPFEHRTGISIINHEKFVADILAIEYLNNHLTYSFSE</sequence>
<evidence type="ECO:0000313" key="2">
    <source>
        <dbReference type="EMBL" id="SSY80323.1"/>
    </source>
</evidence>
<dbReference type="STRING" id="1120980.GCA_000745955_00134"/>
<accession>A0A376BU52</accession>
<dbReference type="OrthoDB" id="9873206at2"/>